<dbReference type="InterPro" id="IPR003111">
    <property type="entry name" value="Lon_prtase_N"/>
</dbReference>
<organism evidence="2 3">
    <name type="scientific">Candidatus Litorirhabdus singularis</name>
    <dbReference type="NCBI Taxonomy" id="2518993"/>
    <lineage>
        <taxon>Bacteria</taxon>
        <taxon>Pseudomonadati</taxon>
        <taxon>Pseudomonadota</taxon>
        <taxon>Gammaproteobacteria</taxon>
        <taxon>Cellvibrionales</taxon>
        <taxon>Halieaceae</taxon>
        <taxon>Candidatus Litorirhabdus</taxon>
    </lineage>
</organism>
<dbReference type="Gene3D" id="1.20.58.1480">
    <property type="match status" value="1"/>
</dbReference>
<comment type="caution">
    <text evidence="2">The sequence shown here is derived from an EMBL/GenBank/DDBJ whole genome shotgun (WGS) entry which is preliminary data.</text>
</comment>
<evidence type="ECO:0000313" key="2">
    <source>
        <dbReference type="EMBL" id="MCX2981005.1"/>
    </source>
</evidence>
<dbReference type="Proteomes" id="UP001143362">
    <property type="component" value="Unassembled WGS sequence"/>
</dbReference>
<reference evidence="2" key="1">
    <citation type="submission" date="2019-02" db="EMBL/GenBank/DDBJ databases">
        <authorList>
            <person name="Li S.-H."/>
        </authorList>
    </citation>
    <scope>NUCLEOTIDE SEQUENCE</scope>
    <source>
        <strain evidence="2">IMCC14734</strain>
    </source>
</reference>
<dbReference type="EMBL" id="SHNN01000002">
    <property type="protein sequence ID" value="MCX2981005.1"/>
    <property type="molecule type" value="Genomic_DNA"/>
</dbReference>
<evidence type="ECO:0000259" key="1">
    <source>
        <dbReference type="PROSITE" id="PS51787"/>
    </source>
</evidence>
<dbReference type="SUPFAM" id="SSF88697">
    <property type="entry name" value="PUA domain-like"/>
    <property type="match status" value="1"/>
</dbReference>
<dbReference type="RefSeq" id="WP_279245018.1">
    <property type="nucleotide sequence ID" value="NZ_SHNN01000002.1"/>
</dbReference>
<protein>
    <recommendedName>
        <fullName evidence="1">Lon N-terminal domain-containing protein</fullName>
    </recommendedName>
</protein>
<accession>A0ABT3TGS1</accession>
<dbReference type="Pfam" id="PF02190">
    <property type="entry name" value="LON_substr_bdg"/>
    <property type="match status" value="1"/>
</dbReference>
<dbReference type="PANTHER" id="PTHR46732">
    <property type="entry name" value="ATP-DEPENDENT PROTEASE LA (LON) DOMAIN PROTEIN"/>
    <property type="match status" value="1"/>
</dbReference>
<dbReference type="PROSITE" id="PS51787">
    <property type="entry name" value="LON_N"/>
    <property type="match status" value="1"/>
</dbReference>
<dbReference type="PANTHER" id="PTHR46732:SF8">
    <property type="entry name" value="ATP-DEPENDENT PROTEASE LA (LON) DOMAIN PROTEIN"/>
    <property type="match status" value="1"/>
</dbReference>
<proteinExistence type="predicted"/>
<name>A0ABT3TGS1_9GAMM</name>
<dbReference type="Gene3D" id="2.30.130.40">
    <property type="entry name" value="LON domain-like"/>
    <property type="match status" value="1"/>
</dbReference>
<sequence>MIDVALFPIPNSVNFPGVPCPLHVFEPRYRQMVTHCIEHNMFMGVCHTEKVVHEKSSDQTVADALNSNQSTYKPWDIFSAGPVELLEELDDGRLLIQVDTSVRLQLREEKQTLPFSIWACEELPDVACEGPALVELEQSQAKILTRLLAMTHANEDAQEMLQSEFWQSMPATKFSFAVAGLLGMPADTSQHLLEMTDAQQRLTTVLDMINAMGSEIN</sequence>
<keyword evidence="3" id="KW-1185">Reference proteome</keyword>
<dbReference type="InterPro" id="IPR015947">
    <property type="entry name" value="PUA-like_sf"/>
</dbReference>
<feature type="domain" description="Lon N-terminal" evidence="1">
    <location>
        <begin position="4"/>
        <end position="213"/>
    </location>
</feature>
<dbReference type="InterPro" id="IPR046336">
    <property type="entry name" value="Lon_prtase_N_sf"/>
</dbReference>
<evidence type="ECO:0000313" key="3">
    <source>
        <dbReference type="Proteomes" id="UP001143362"/>
    </source>
</evidence>
<dbReference type="SMART" id="SM00464">
    <property type="entry name" value="LON"/>
    <property type="match status" value="1"/>
</dbReference>
<gene>
    <name evidence="2" type="ORF">EYC98_09025</name>
</gene>